<feature type="region of interest" description="Disordered" evidence="1">
    <location>
        <begin position="258"/>
        <end position="320"/>
    </location>
</feature>
<evidence type="ECO:0000256" key="1">
    <source>
        <dbReference type="SAM" id="MobiDB-lite"/>
    </source>
</evidence>
<name>A0ABM3I5L6_ZIZJJ</name>
<feature type="compositionally biased region" description="Basic and acidic residues" evidence="1">
    <location>
        <begin position="872"/>
        <end position="882"/>
    </location>
</feature>
<accession>A0ABM3I5L6</accession>
<reference evidence="3" key="1">
    <citation type="submission" date="2025-08" db="UniProtKB">
        <authorList>
            <consortium name="RefSeq"/>
        </authorList>
    </citation>
    <scope>IDENTIFICATION</scope>
    <source>
        <tissue evidence="3">Seedling</tissue>
    </source>
</reference>
<dbReference type="Proteomes" id="UP001652623">
    <property type="component" value="Chromosome 11"/>
</dbReference>
<sequence length="1221" mass="136024">MDSRTRLDHVLFQLTPTRTRCDLVIFAPGGANEKLASGLLEPFLLHLKCAKDQISKGGYSITLRPSGSGASWFTKATLQRFVRFVTTPELLERFVTIEKEIVQIENSIQSNELTSSAIEAESGDGNLSKTTTSSKLKGEANGATNAVPEENSKVRLQRVLETRRAVLCKEQAMAYARALVAGFEPDYIDDLIYFADAFGASRLREACINFVELCKQKNEDRLWMDEIAAMQTLPQPELPYIGTSGIILAGEDNNPNPNITINVNRNGFSDGKPNASFDPSVSDSTTSHGSLDANQDNGLQTPPQTTSMDGKAQVPMSWPNHLPPQYMHNFQGPVFQQMHPYQGYLFPGMQVRPPYFAGNMKWPSNVEDSGRLVDRESDDRWNHKSRRSKKKHSHGKVLETSEQDGSTEQSESSYESESDEHMQNGKKNSSTEQLHKKMHGRKSSRKVVIRNINYITSKRDEESGSASHVTSSDENGFDEDSLKQQVEEAVGSLERIHKPTSRRHKKQGRGKSGDQETKHVSNSEGEKKNNSWDAFQNLLLRQEEPSTFDAELHSVQNQEEYMSIKNFDEGNASALNLEKEKVTKQQAVSSDSFVVTKRDMGNESRTQVEYFENGDNVAPVIRKKDSTYEEVLFLERTEELRKTSHATLSDCANESSRVKCPEEGDWYVSNQPNISRNLDDSKDPILLDGVYSSSSEVNSSHAEKNKKDVLIDDSFMVQDRSVADQFDSQLRTDITIVPEIVEATQYRNGMPEILHKKSESFNAYEPDDLYMVLERDSAVDQAVASWTLEMDYDNNIASIEANKKNPDNETNDSEGVKQPSKSKARNGVPGEKVLGKEARSKAVNGSLAKSRSDILSRSRKPPSVSKSTVHKSKFEMEEENRRKKEELLLERQRRIAERSASRGSNTAAPKRVSAESKTAISSIRNEKVQDAKKSNKPVPVLRSATIERLATARTTQKVLTTQSNKGQSVKQSVKTNGVATTIVSQKVPHAVDKKPSLNKAKASEKDGKNLNRTLSSESDVQVKDVTEAIEALPIKSTAVHVTQPGQTSNELEKTKAFHSTSLTEKNEGNLIAKGDALDDRSCNAGSVNLDSSMSTKVHSEQKDHFIGNAERLTKEAPDLNEYDTKQIPEMSLHPMPASRYKNSIVSTVKFEENNGTATDNIPVPHEISEIEISTPPPSDGMISEAIYSRKKWNSEENSPKATKGFRKLLLFGRKSRSSNAN</sequence>
<feature type="region of interest" description="Disordered" evidence="1">
    <location>
        <begin position="119"/>
        <end position="144"/>
    </location>
</feature>
<feature type="region of interest" description="Disordered" evidence="1">
    <location>
        <begin position="373"/>
        <end position="531"/>
    </location>
</feature>
<protein>
    <submittedName>
        <fullName evidence="3">COP1-interacting protein 7 isoform X1</fullName>
    </submittedName>
</protein>
<dbReference type="PANTHER" id="PTHR31008:SF4">
    <property type="entry name" value="COP1-INTERACTING PROTEIN 7"/>
    <property type="match status" value="1"/>
</dbReference>
<proteinExistence type="predicted"/>
<feature type="compositionally biased region" description="Low complexity" evidence="1">
    <location>
        <begin position="406"/>
        <end position="415"/>
    </location>
</feature>
<gene>
    <name evidence="3" type="primary">LOC107432429</name>
</gene>
<evidence type="ECO:0000313" key="3">
    <source>
        <dbReference type="RefSeq" id="XP_048321050.2"/>
    </source>
</evidence>
<feature type="compositionally biased region" description="Basic and acidic residues" evidence="1">
    <location>
        <begin position="511"/>
        <end position="530"/>
    </location>
</feature>
<feature type="region of interest" description="Disordered" evidence="1">
    <location>
        <begin position="801"/>
        <end position="882"/>
    </location>
</feature>
<feature type="compositionally biased region" description="Basic residues" evidence="1">
    <location>
        <begin position="383"/>
        <end position="395"/>
    </location>
</feature>
<feature type="compositionally biased region" description="Basic residues" evidence="1">
    <location>
        <begin position="498"/>
        <end position="509"/>
    </location>
</feature>
<feature type="compositionally biased region" description="Basic and acidic residues" evidence="1">
    <location>
        <begin position="373"/>
        <end position="382"/>
    </location>
</feature>
<organism evidence="2 3">
    <name type="scientific">Ziziphus jujuba</name>
    <name type="common">Chinese jujube</name>
    <name type="synonym">Ziziphus sativa</name>
    <dbReference type="NCBI Taxonomy" id="326968"/>
    <lineage>
        <taxon>Eukaryota</taxon>
        <taxon>Viridiplantae</taxon>
        <taxon>Streptophyta</taxon>
        <taxon>Embryophyta</taxon>
        <taxon>Tracheophyta</taxon>
        <taxon>Spermatophyta</taxon>
        <taxon>Magnoliopsida</taxon>
        <taxon>eudicotyledons</taxon>
        <taxon>Gunneridae</taxon>
        <taxon>Pentapetalae</taxon>
        <taxon>rosids</taxon>
        <taxon>fabids</taxon>
        <taxon>Rosales</taxon>
        <taxon>Rhamnaceae</taxon>
        <taxon>Paliureae</taxon>
        <taxon>Ziziphus</taxon>
    </lineage>
</organism>
<dbReference type="RefSeq" id="XP_048321050.2">
    <property type="nucleotide sequence ID" value="XM_048465093.2"/>
</dbReference>
<feature type="region of interest" description="Disordered" evidence="1">
    <location>
        <begin position="895"/>
        <end position="920"/>
    </location>
</feature>
<feature type="compositionally biased region" description="Polar residues" evidence="1">
    <location>
        <begin position="125"/>
        <end position="135"/>
    </location>
</feature>
<feature type="compositionally biased region" description="Basic and acidic residues" evidence="1">
    <location>
        <begin position="991"/>
        <end position="1009"/>
    </location>
</feature>
<feature type="compositionally biased region" description="Polar residues" evidence="1">
    <location>
        <begin position="464"/>
        <end position="474"/>
    </location>
</feature>
<feature type="region of interest" description="Disordered" evidence="1">
    <location>
        <begin position="991"/>
        <end position="1018"/>
    </location>
</feature>
<evidence type="ECO:0000313" key="2">
    <source>
        <dbReference type="Proteomes" id="UP001652623"/>
    </source>
</evidence>
<dbReference type="GeneID" id="107432429"/>
<dbReference type="PANTHER" id="PTHR31008">
    <property type="entry name" value="COP1-INTERACTING PROTEIN-RELATED"/>
    <property type="match status" value="1"/>
</dbReference>
<feature type="compositionally biased region" description="Polar residues" evidence="1">
    <location>
        <begin position="277"/>
        <end position="308"/>
    </location>
</feature>
<feature type="compositionally biased region" description="Basic residues" evidence="1">
    <location>
        <begin position="436"/>
        <end position="448"/>
    </location>
</feature>
<keyword evidence="2" id="KW-1185">Reference proteome</keyword>